<dbReference type="EMBL" id="FNCE01000003">
    <property type="protein sequence ID" value="SDF92652.1"/>
    <property type="molecule type" value="Genomic_DNA"/>
</dbReference>
<feature type="domain" description="ATP-grasp" evidence="5">
    <location>
        <begin position="110"/>
        <end position="326"/>
    </location>
</feature>
<evidence type="ECO:0000256" key="1">
    <source>
        <dbReference type="ARBA" id="ARBA00022598"/>
    </source>
</evidence>
<proteinExistence type="predicted"/>
<dbReference type="PROSITE" id="PS50975">
    <property type="entry name" value="ATP_GRASP"/>
    <property type="match status" value="1"/>
</dbReference>
<name>A0A1G7Q256_9PROT</name>
<reference evidence="6 7" key="1">
    <citation type="submission" date="2016-10" db="EMBL/GenBank/DDBJ databases">
        <authorList>
            <person name="de Groot N.N."/>
        </authorList>
    </citation>
    <scope>NUCLEOTIDE SEQUENCE [LARGE SCALE GENOMIC DNA]</scope>
    <source>
        <strain evidence="6 7">DSM 25584</strain>
    </source>
</reference>
<dbReference type="PANTHER" id="PTHR43585">
    <property type="entry name" value="FUMIPYRROLE BIOSYNTHESIS PROTEIN C"/>
    <property type="match status" value="1"/>
</dbReference>
<sequence>MTRTVAVIGLNAFNRAKLEALRGAEAITFHGILDPDELVYDVAGFDLAAALAKAETEIRAIDGGVDAIVGYMDFPVSTMLPLLCARFGTRTPTLESLLMCEHKYWSRLVQREVIPDNVPAFTAFDPFDPEALGRIGAAGIGFPFFVKPIKSSGARLGFRIDTPEDFAAAAERLRAENEVVSAPFNRILDHAELPDAVRRVNGHHCLAESIIGGHQCTVEGYVHDGEVTVYGIVDSVRYPHVISFFRYDYPSTLPERVQQRMRELAATVMRRTDVDNAPFNIEFFWDEALDRIWLLEINPRISESHCDLFEKVDGVSNQQVAIDLALGMKPRMPWREGAYTLAAKVFHRVFVADATVTRVPTQAEIDAVRARVPGTLVAVQVRERMRLSELPEQDSYSYAVAWIWLGAHSRAELLAKYRAVLDGLPFAFDEIASNAPAHPGGGDPPHA</sequence>
<dbReference type="GO" id="GO:0005524">
    <property type="term" value="F:ATP binding"/>
    <property type="evidence" value="ECO:0007669"/>
    <property type="project" value="UniProtKB-UniRule"/>
</dbReference>
<keyword evidence="2 4" id="KW-0547">Nucleotide-binding</keyword>
<dbReference type="OrthoDB" id="8441067at2"/>
<dbReference type="InterPro" id="IPR052032">
    <property type="entry name" value="ATP-dep_AA_Ligase"/>
</dbReference>
<evidence type="ECO:0000313" key="6">
    <source>
        <dbReference type="EMBL" id="SDF92652.1"/>
    </source>
</evidence>
<gene>
    <name evidence="6" type="ORF">SAMN05216241_103192</name>
</gene>
<dbReference type="Gene3D" id="3.30.470.20">
    <property type="entry name" value="ATP-grasp fold, B domain"/>
    <property type="match status" value="1"/>
</dbReference>
<dbReference type="SUPFAM" id="SSF56059">
    <property type="entry name" value="Glutathione synthetase ATP-binding domain-like"/>
    <property type="match status" value="1"/>
</dbReference>
<dbReference type="GO" id="GO:0016874">
    <property type="term" value="F:ligase activity"/>
    <property type="evidence" value="ECO:0007669"/>
    <property type="project" value="UniProtKB-KW"/>
</dbReference>
<dbReference type="Proteomes" id="UP000199415">
    <property type="component" value="Unassembled WGS sequence"/>
</dbReference>
<dbReference type="RefSeq" id="WP_090019310.1">
    <property type="nucleotide sequence ID" value="NZ_FNCE01000003.1"/>
</dbReference>
<protein>
    <submittedName>
        <fullName evidence="6">ATP-grasp domain-containing protein</fullName>
    </submittedName>
</protein>
<dbReference type="Pfam" id="PF13535">
    <property type="entry name" value="ATP-grasp_4"/>
    <property type="match status" value="1"/>
</dbReference>
<evidence type="ECO:0000259" key="5">
    <source>
        <dbReference type="PROSITE" id="PS50975"/>
    </source>
</evidence>
<accession>A0A1G7Q256</accession>
<dbReference type="PANTHER" id="PTHR43585:SF2">
    <property type="entry name" value="ATP-GRASP ENZYME FSQD"/>
    <property type="match status" value="1"/>
</dbReference>
<evidence type="ECO:0000256" key="2">
    <source>
        <dbReference type="ARBA" id="ARBA00022741"/>
    </source>
</evidence>
<keyword evidence="3 4" id="KW-0067">ATP-binding</keyword>
<dbReference type="PROSITE" id="PS00867">
    <property type="entry name" value="CPSASE_2"/>
    <property type="match status" value="1"/>
</dbReference>
<dbReference type="AlphaFoldDB" id="A0A1G7Q256"/>
<evidence type="ECO:0000256" key="4">
    <source>
        <dbReference type="PROSITE-ProRule" id="PRU00409"/>
    </source>
</evidence>
<keyword evidence="7" id="KW-1185">Reference proteome</keyword>
<dbReference type="InterPro" id="IPR005479">
    <property type="entry name" value="CPAse_ATP-bd"/>
</dbReference>
<dbReference type="GO" id="GO:0046872">
    <property type="term" value="F:metal ion binding"/>
    <property type="evidence" value="ECO:0007669"/>
    <property type="project" value="InterPro"/>
</dbReference>
<dbReference type="InterPro" id="IPR011761">
    <property type="entry name" value="ATP-grasp"/>
</dbReference>
<evidence type="ECO:0000256" key="3">
    <source>
        <dbReference type="ARBA" id="ARBA00022840"/>
    </source>
</evidence>
<keyword evidence="1" id="KW-0436">Ligase</keyword>
<dbReference type="STRING" id="1082479.SAMN05216241_103192"/>
<organism evidence="6 7">
    <name type="scientific">Limimonas halophila</name>
    <dbReference type="NCBI Taxonomy" id="1082479"/>
    <lineage>
        <taxon>Bacteria</taxon>
        <taxon>Pseudomonadati</taxon>
        <taxon>Pseudomonadota</taxon>
        <taxon>Alphaproteobacteria</taxon>
        <taxon>Rhodospirillales</taxon>
        <taxon>Rhodovibrionaceae</taxon>
        <taxon>Limimonas</taxon>
    </lineage>
</organism>
<evidence type="ECO:0000313" key="7">
    <source>
        <dbReference type="Proteomes" id="UP000199415"/>
    </source>
</evidence>